<feature type="domain" description="RING-type" evidence="4">
    <location>
        <begin position="238"/>
        <end position="282"/>
    </location>
</feature>
<protein>
    <recommendedName>
        <fullName evidence="4">RING-type domain-containing protein</fullName>
    </recommendedName>
</protein>
<evidence type="ECO:0000313" key="5">
    <source>
        <dbReference type="EMBL" id="QHU10264.1"/>
    </source>
</evidence>
<dbReference type="InterPro" id="IPR017907">
    <property type="entry name" value="Znf_RING_CS"/>
</dbReference>
<dbReference type="InterPro" id="IPR013083">
    <property type="entry name" value="Znf_RING/FYVE/PHD"/>
</dbReference>
<evidence type="ECO:0000256" key="1">
    <source>
        <dbReference type="ARBA" id="ARBA00022723"/>
    </source>
</evidence>
<proteinExistence type="predicted"/>
<dbReference type="EMBL" id="MN740752">
    <property type="protein sequence ID" value="QHU10264.1"/>
    <property type="molecule type" value="Genomic_DNA"/>
</dbReference>
<evidence type="ECO:0000256" key="3">
    <source>
        <dbReference type="ARBA" id="ARBA00022833"/>
    </source>
</evidence>
<dbReference type="Pfam" id="PF00097">
    <property type="entry name" value="zf-C3HC4"/>
    <property type="match status" value="1"/>
</dbReference>
<organism evidence="5">
    <name type="scientific">viral metagenome</name>
    <dbReference type="NCBI Taxonomy" id="1070528"/>
    <lineage>
        <taxon>unclassified sequences</taxon>
        <taxon>metagenomes</taxon>
        <taxon>organismal metagenomes</taxon>
    </lineage>
</organism>
<dbReference type="Gene3D" id="3.30.40.10">
    <property type="entry name" value="Zinc/RING finger domain, C3HC4 (zinc finger)"/>
    <property type="match status" value="1"/>
</dbReference>
<dbReference type="InterPro" id="IPR001841">
    <property type="entry name" value="Znf_RING"/>
</dbReference>
<dbReference type="AlphaFoldDB" id="A0A6C0K2H6"/>
<reference evidence="5" key="1">
    <citation type="journal article" date="2020" name="Nature">
        <title>Giant virus diversity and host interactions through global metagenomics.</title>
        <authorList>
            <person name="Schulz F."/>
            <person name="Roux S."/>
            <person name="Paez-Espino D."/>
            <person name="Jungbluth S."/>
            <person name="Walsh D.A."/>
            <person name="Denef V.J."/>
            <person name="McMahon K.D."/>
            <person name="Konstantinidis K.T."/>
            <person name="Eloe-Fadrosh E.A."/>
            <person name="Kyrpides N.C."/>
            <person name="Woyke T."/>
        </authorList>
    </citation>
    <scope>NUCLEOTIDE SEQUENCE</scope>
    <source>
        <strain evidence="5">GVMAG-S-1101164-67</strain>
    </source>
</reference>
<dbReference type="SMART" id="SM00184">
    <property type="entry name" value="RING"/>
    <property type="match status" value="1"/>
</dbReference>
<dbReference type="InterPro" id="IPR018957">
    <property type="entry name" value="Znf_C3HC4_RING-type"/>
</dbReference>
<accession>A0A6C0K2H6</accession>
<dbReference type="PROSITE" id="PS00518">
    <property type="entry name" value="ZF_RING_1"/>
    <property type="match status" value="1"/>
</dbReference>
<keyword evidence="3" id="KW-0862">Zinc</keyword>
<keyword evidence="1" id="KW-0479">Metal-binding</keyword>
<dbReference type="PANTHER" id="PTHR12109">
    <property type="entry name" value="RING FINGER PROTEIN 141-RELATED"/>
    <property type="match status" value="1"/>
</dbReference>
<keyword evidence="2" id="KW-0863">Zinc-finger</keyword>
<evidence type="ECO:0000256" key="2">
    <source>
        <dbReference type="ARBA" id="ARBA00022771"/>
    </source>
</evidence>
<dbReference type="SUPFAM" id="SSF57850">
    <property type="entry name" value="RING/U-box"/>
    <property type="match status" value="1"/>
</dbReference>
<sequence>MSEIIDLTNDDMHQVIAQPTRRPRAPPKCGYCAMPGHTVRSCNDPGVMNTLRQLLQMINRFPPYETIIHWLHTHDVNVLQLIVSKYTYTAYRKHSKQICIDILSVAIADKYRMEERRNMETVQDNLRRGSILLWTRSEDPVNIPLLYRQYCSQFMYTETTPPPTEEECQLLCNIIQTRVLNPNIPYHTVKRFHRFLLYRHLEYMSDPENRIDNNTSNDNVIKYVITRKTIAIPIEIDCSICMETVKTPDILTTTCGHQFCRDCITSFVNKTRTQRCGCPLCRAPIYKLIREVV</sequence>
<name>A0A6C0K2H6_9ZZZZ</name>
<dbReference type="GO" id="GO:0008270">
    <property type="term" value="F:zinc ion binding"/>
    <property type="evidence" value="ECO:0007669"/>
    <property type="project" value="UniProtKB-KW"/>
</dbReference>
<evidence type="ECO:0000259" key="4">
    <source>
        <dbReference type="PROSITE" id="PS50089"/>
    </source>
</evidence>
<dbReference type="InterPro" id="IPR047126">
    <property type="entry name" value="RNF141-like"/>
</dbReference>
<dbReference type="PROSITE" id="PS50089">
    <property type="entry name" value="ZF_RING_2"/>
    <property type="match status" value="1"/>
</dbReference>